<evidence type="ECO:0000313" key="2">
    <source>
        <dbReference type="Proteomes" id="UP000653076"/>
    </source>
</evidence>
<name>A0ABQ4JIE4_9ACTN</name>
<dbReference type="Proteomes" id="UP000653076">
    <property type="component" value="Unassembled WGS sequence"/>
</dbReference>
<protein>
    <submittedName>
        <fullName evidence="1">Uncharacterized protein</fullName>
    </submittedName>
</protein>
<sequence>MVAGAHACPRRVRAGDGSRCGVRDLVHPGLAAGYFPLHADRVEGGDFVVRKFFLADLARRIGDKQLNLAQAIEEAK</sequence>
<proteinExistence type="predicted"/>
<keyword evidence="2" id="KW-1185">Reference proteome</keyword>
<organism evidence="1 2">
    <name type="scientific">Micromonospora qiuiae</name>
    <dbReference type="NCBI Taxonomy" id="502268"/>
    <lineage>
        <taxon>Bacteria</taxon>
        <taxon>Bacillati</taxon>
        <taxon>Actinomycetota</taxon>
        <taxon>Actinomycetes</taxon>
        <taxon>Micromonosporales</taxon>
        <taxon>Micromonosporaceae</taxon>
        <taxon>Micromonospora</taxon>
    </lineage>
</organism>
<reference evidence="1 2" key="1">
    <citation type="submission" date="2021-01" db="EMBL/GenBank/DDBJ databases">
        <title>Whole genome shotgun sequence of Verrucosispora qiuiae NBRC 106684.</title>
        <authorList>
            <person name="Komaki H."/>
            <person name="Tamura T."/>
        </authorList>
    </citation>
    <scope>NUCLEOTIDE SEQUENCE [LARGE SCALE GENOMIC DNA]</scope>
    <source>
        <strain evidence="1 2">NBRC 106684</strain>
    </source>
</reference>
<accession>A0ABQ4JIE4</accession>
<gene>
    <name evidence="1" type="ORF">Vqi01_55400</name>
</gene>
<dbReference type="EMBL" id="BOPC01000109">
    <property type="protein sequence ID" value="GIJ30378.1"/>
    <property type="molecule type" value="Genomic_DNA"/>
</dbReference>
<comment type="caution">
    <text evidence="1">The sequence shown here is derived from an EMBL/GenBank/DDBJ whole genome shotgun (WGS) entry which is preliminary data.</text>
</comment>
<evidence type="ECO:0000313" key="1">
    <source>
        <dbReference type="EMBL" id="GIJ30378.1"/>
    </source>
</evidence>